<dbReference type="FunFam" id="2.60.40.1180:FF:000002">
    <property type="entry name" value="1,4-alpha-glucan branching enzyme GlgB"/>
    <property type="match status" value="1"/>
</dbReference>
<evidence type="ECO:0000256" key="6">
    <source>
        <dbReference type="ARBA" id="ARBA00022679"/>
    </source>
</evidence>
<dbReference type="Pfam" id="PF02922">
    <property type="entry name" value="CBM_48"/>
    <property type="match status" value="1"/>
</dbReference>
<evidence type="ECO:0000256" key="5">
    <source>
        <dbReference type="ARBA" id="ARBA00022676"/>
    </source>
</evidence>
<dbReference type="SMART" id="SM00642">
    <property type="entry name" value="Aamy"/>
    <property type="match status" value="1"/>
</dbReference>
<dbReference type="SUPFAM" id="SSF51011">
    <property type="entry name" value="Glycosyl hydrolase domain"/>
    <property type="match status" value="1"/>
</dbReference>
<dbReference type="InterPro" id="IPR004193">
    <property type="entry name" value="Glyco_hydro_13_N"/>
</dbReference>
<dbReference type="InterPro" id="IPR006047">
    <property type="entry name" value="GH13_cat_dom"/>
</dbReference>
<keyword evidence="6 9" id="KW-0808">Transferase</keyword>
<dbReference type="FunFam" id="2.60.40.10:FF:000169">
    <property type="entry name" value="1,4-alpha-glucan branching enzyme GlgB"/>
    <property type="match status" value="1"/>
</dbReference>
<evidence type="ECO:0000259" key="11">
    <source>
        <dbReference type="SMART" id="SM00642"/>
    </source>
</evidence>
<dbReference type="Gene3D" id="3.20.20.80">
    <property type="entry name" value="Glycosidases"/>
    <property type="match status" value="1"/>
</dbReference>
<evidence type="ECO:0000256" key="1">
    <source>
        <dbReference type="ARBA" id="ARBA00000826"/>
    </source>
</evidence>
<comment type="similarity">
    <text evidence="3 9">Belongs to the glycosyl hydrolase 13 family. GlgB subfamily.</text>
</comment>
<evidence type="ECO:0000256" key="3">
    <source>
        <dbReference type="ARBA" id="ARBA00009000"/>
    </source>
</evidence>
<dbReference type="UniPathway" id="UPA00164"/>
<dbReference type="GO" id="GO:0005978">
    <property type="term" value="P:glycogen biosynthetic process"/>
    <property type="evidence" value="ECO:0007669"/>
    <property type="project" value="UniProtKB-UniRule"/>
</dbReference>
<protein>
    <recommendedName>
        <fullName evidence="9">1,4-alpha-glucan branching enzyme GlgB</fullName>
        <ecNumber evidence="9">2.4.1.18</ecNumber>
    </recommendedName>
    <alternativeName>
        <fullName evidence="9">1,4-alpha-D-glucan:1,4-alpha-D-glucan 6-glucosyl-transferase</fullName>
    </alternativeName>
    <alternativeName>
        <fullName evidence="9">Alpha-(1-&gt;4)-glucan branching enzyme</fullName>
    </alternativeName>
    <alternativeName>
        <fullName evidence="9">Glycogen branching enzyme</fullName>
        <shortName evidence="9">BE</shortName>
    </alternativeName>
</protein>
<dbReference type="InterPro" id="IPR013783">
    <property type="entry name" value="Ig-like_fold"/>
</dbReference>
<evidence type="ECO:0000313" key="13">
    <source>
        <dbReference type="Proteomes" id="UP000309133"/>
    </source>
</evidence>
<feature type="compositionally biased region" description="Low complexity" evidence="10">
    <location>
        <begin position="86"/>
        <end position="104"/>
    </location>
</feature>
<dbReference type="HAMAP" id="MF_00685">
    <property type="entry name" value="GlgB"/>
    <property type="match status" value="1"/>
</dbReference>
<comment type="caution">
    <text evidence="12">The sequence shown here is derived from an EMBL/GenBank/DDBJ whole genome shotgun (WGS) entry which is preliminary data.</text>
</comment>
<dbReference type="NCBIfam" id="NF003811">
    <property type="entry name" value="PRK05402.1"/>
    <property type="match status" value="1"/>
</dbReference>
<dbReference type="InterPro" id="IPR013780">
    <property type="entry name" value="Glyco_hydro_b"/>
</dbReference>
<dbReference type="CDD" id="cd02855">
    <property type="entry name" value="E_set_GBE_prok_N"/>
    <property type="match status" value="1"/>
</dbReference>
<feature type="active site" description="Proton donor" evidence="9">
    <location>
        <position position="631"/>
    </location>
</feature>
<evidence type="ECO:0000256" key="7">
    <source>
        <dbReference type="ARBA" id="ARBA00023056"/>
    </source>
</evidence>
<keyword evidence="8 9" id="KW-0119">Carbohydrate metabolism</keyword>
<dbReference type="Gene3D" id="2.60.40.1180">
    <property type="entry name" value="Golgi alpha-mannosidase II"/>
    <property type="match status" value="1"/>
</dbReference>
<gene>
    <name evidence="9 12" type="primary">glgB</name>
    <name evidence="12" type="ORF">E6C64_06500</name>
</gene>
<dbReference type="InterPro" id="IPR006407">
    <property type="entry name" value="GlgB"/>
</dbReference>
<name>A0A4S4FNA0_9MICO</name>
<feature type="compositionally biased region" description="Low complexity" evidence="10">
    <location>
        <begin position="59"/>
        <end position="76"/>
    </location>
</feature>
<evidence type="ECO:0000256" key="8">
    <source>
        <dbReference type="ARBA" id="ARBA00023277"/>
    </source>
</evidence>
<dbReference type="SUPFAM" id="SSF51445">
    <property type="entry name" value="(Trans)glycosidases"/>
    <property type="match status" value="1"/>
</dbReference>
<dbReference type="PANTHER" id="PTHR43651:SF3">
    <property type="entry name" value="1,4-ALPHA-GLUCAN-BRANCHING ENZYME"/>
    <property type="match status" value="1"/>
</dbReference>
<organism evidence="12 13">
    <name type="scientific">Naasia lichenicola</name>
    <dbReference type="NCBI Taxonomy" id="2565933"/>
    <lineage>
        <taxon>Bacteria</taxon>
        <taxon>Bacillati</taxon>
        <taxon>Actinomycetota</taxon>
        <taxon>Actinomycetes</taxon>
        <taxon>Micrococcales</taxon>
        <taxon>Microbacteriaceae</taxon>
        <taxon>Naasia</taxon>
    </lineage>
</organism>
<feature type="region of interest" description="Disordered" evidence="10">
    <location>
        <begin position="1"/>
        <end position="114"/>
    </location>
</feature>
<dbReference type="InterPro" id="IPR017853">
    <property type="entry name" value="GH"/>
</dbReference>
<keyword evidence="4 9" id="KW-0321">Glycogen metabolism</keyword>
<dbReference type="OrthoDB" id="9800174at2"/>
<dbReference type="PANTHER" id="PTHR43651">
    <property type="entry name" value="1,4-ALPHA-GLUCAN-BRANCHING ENZYME"/>
    <property type="match status" value="1"/>
</dbReference>
<dbReference type="Proteomes" id="UP000309133">
    <property type="component" value="Unassembled WGS sequence"/>
</dbReference>
<dbReference type="AlphaFoldDB" id="A0A4S4FNA0"/>
<dbReference type="NCBIfam" id="NF008967">
    <property type="entry name" value="PRK12313.1"/>
    <property type="match status" value="1"/>
</dbReference>
<keyword evidence="13" id="KW-1185">Reference proteome</keyword>
<dbReference type="EC" id="2.4.1.18" evidence="9"/>
<dbReference type="CDD" id="cd11322">
    <property type="entry name" value="AmyAc_Glg_BE"/>
    <property type="match status" value="1"/>
</dbReference>
<evidence type="ECO:0000256" key="9">
    <source>
        <dbReference type="HAMAP-Rule" id="MF_00685"/>
    </source>
</evidence>
<accession>A0A4S4FNA0</accession>
<dbReference type="Pfam" id="PF00128">
    <property type="entry name" value="Alpha-amylase"/>
    <property type="match status" value="1"/>
</dbReference>
<dbReference type="GO" id="GO:0003844">
    <property type="term" value="F:1,4-alpha-glucan branching enzyme activity"/>
    <property type="evidence" value="ECO:0007669"/>
    <property type="project" value="UniProtKB-UniRule"/>
</dbReference>
<dbReference type="Gene3D" id="2.60.40.10">
    <property type="entry name" value="Immunoglobulins"/>
    <property type="match status" value="2"/>
</dbReference>
<sequence>MAHDKKSKKKDAEAVESAVAPSLSSDAATVGDAATAPKKTPAKRAPKASAKVEAEKAEQANAVEAGAFAPEAIEPAPKAPRRKAPAKASTATSTRSAATPEAAPGSSEATASAVLSPAGETDLTQTAAAPTAAVPLTAESADVPADLPALDDASPAVVHATTSQGSDPELVLPTVPAEILEQIASGTHSGPHSVLGQHPVEAPGVTDPVVVIRALRPLADTVTAVLSTGARIELGHIGSGVWQGTSILGFQDYEIEASYPDGTVWSVDDPYRYLPTIGEVDLYLFGEGRHERLWTVMGAHTREHFGVNAPAAGTSFTVWAPHARAVRVLGDFNGWNGVLHSMRRLDVTGIWELFVPGLTAGTSYKFEILTAAGHWIEKADPMAQYTEIPPATASVVGETDYVWGDTAWLSARAAHDPHNQPMSVYELHLGSWRPGLGYRELADQLVDYIHETGYTHVEFMPLAEHPFGGSWGYQVSGYYAPTSRFGHPDDLRFLIDRLHQARIGVLMDWVPAHFPKDDFALARFDGQPLYEHSDPRRGEQMDWGTLVFDFGESHVRNFLVANALYWLEEFHIDGLRVDAVASMLYLDYSRKAGEWIPNKLGGRENLEAISFLQEVNATAYKLYPGIVMIAEESTSWGGVTHPTSVNGLGFGLKWNMGWMNDSLRYMQEDPMYRSYHQGELTFSFIYAFSESFLLPISHDEVVHGKGSLIGKMPGDHWQKLANVRAFLSYQWGHPGKKLLFMGQEFGQPSEWSEERGLDWWILDQPLHRGLLTMVSQLNRVYRDNAALWEQDNEASGFSWIDGSDSANNVVSFLRWDRAGNPIAVISNFGGSTLSSYRVGLPHAGVWDELFNSDAVEYGGSGAGNLGVVTAEEHGHQGQPASVELTIPPLGVLFLRPRA</sequence>
<keyword evidence="5 9" id="KW-0328">Glycosyltransferase</keyword>
<proteinExistence type="inferred from homology"/>
<evidence type="ECO:0000256" key="10">
    <source>
        <dbReference type="SAM" id="MobiDB-lite"/>
    </source>
</evidence>
<comment type="pathway">
    <text evidence="2 9">Glycan biosynthesis; glycogen biosynthesis.</text>
</comment>
<dbReference type="InterPro" id="IPR014756">
    <property type="entry name" value="Ig_E-set"/>
</dbReference>
<dbReference type="Pfam" id="PF02806">
    <property type="entry name" value="Alpha-amylase_C"/>
    <property type="match status" value="1"/>
</dbReference>
<dbReference type="NCBIfam" id="TIGR01515">
    <property type="entry name" value="branching_enzym"/>
    <property type="match status" value="1"/>
</dbReference>
<evidence type="ECO:0000256" key="4">
    <source>
        <dbReference type="ARBA" id="ARBA00022600"/>
    </source>
</evidence>
<evidence type="ECO:0000256" key="2">
    <source>
        <dbReference type="ARBA" id="ARBA00004964"/>
    </source>
</evidence>
<dbReference type="SUPFAM" id="SSF81296">
    <property type="entry name" value="E set domains"/>
    <property type="match status" value="2"/>
</dbReference>
<evidence type="ECO:0000313" key="12">
    <source>
        <dbReference type="EMBL" id="THG31711.1"/>
    </source>
</evidence>
<comment type="function">
    <text evidence="9">Catalyzes the formation of the alpha-1,6-glucosidic linkages in glycogen by scission of a 1,4-alpha-linked oligosaccharide from growing alpha-1,4-glucan chains and the subsequent attachment of the oligosaccharide to the alpha-1,6 position.</text>
</comment>
<comment type="subunit">
    <text evidence="9">Monomer.</text>
</comment>
<keyword evidence="7 9" id="KW-0320">Glycogen biosynthesis</keyword>
<dbReference type="Pfam" id="PF22019">
    <property type="entry name" value="GlgB_N"/>
    <property type="match status" value="1"/>
</dbReference>
<dbReference type="EMBL" id="SSSM01000003">
    <property type="protein sequence ID" value="THG31711.1"/>
    <property type="molecule type" value="Genomic_DNA"/>
</dbReference>
<dbReference type="InterPro" id="IPR054169">
    <property type="entry name" value="GlgB_N"/>
</dbReference>
<comment type="catalytic activity">
    <reaction evidence="1 9">
        <text>Transfers a segment of a (1-&gt;4)-alpha-D-glucan chain to a primary hydroxy group in a similar glucan chain.</text>
        <dbReference type="EC" id="2.4.1.18"/>
    </reaction>
</comment>
<dbReference type="InterPro" id="IPR006048">
    <property type="entry name" value="A-amylase/branching_C"/>
</dbReference>
<reference evidence="12 13" key="1">
    <citation type="submission" date="2019-04" db="EMBL/GenBank/DDBJ databases">
        <authorList>
            <person name="Jiang L."/>
        </authorList>
    </citation>
    <scope>NUCLEOTIDE SEQUENCE [LARGE SCALE GENOMIC DNA]</scope>
    <source>
        <strain evidence="12 13">YIM 131853</strain>
    </source>
</reference>
<feature type="active site" description="Nucleophile" evidence="9">
    <location>
        <position position="578"/>
    </location>
</feature>
<dbReference type="GO" id="GO:0043169">
    <property type="term" value="F:cation binding"/>
    <property type="evidence" value="ECO:0007669"/>
    <property type="project" value="InterPro"/>
</dbReference>
<dbReference type="GO" id="GO:0005829">
    <property type="term" value="C:cytosol"/>
    <property type="evidence" value="ECO:0007669"/>
    <property type="project" value="TreeGrafter"/>
</dbReference>
<dbReference type="InterPro" id="IPR044143">
    <property type="entry name" value="GlgB_N_E_set_prok"/>
</dbReference>
<feature type="domain" description="Glycosyl hydrolase family 13 catalytic" evidence="11">
    <location>
        <begin position="426"/>
        <end position="777"/>
    </location>
</feature>
<dbReference type="FunFam" id="3.20.20.80:FF:000003">
    <property type="entry name" value="1,4-alpha-glucan branching enzyme GlgB"/>
    <property type="match status" value="1"/>
</dbReference>
<dbReference type="RefSeq" id="WP_136426831.1">
    <property type="nucleotide sequence ID" value="NZ_SSSM01000003.1"/>
</dbReference>
<dbReference type="GO" id="GO:0004553">
    <property type="term" value="F:hydrolase activity, hydrolyzing O-glycosyl compounds"/>
    <property type="evidence" value="ECO:0007669"/>
    <property type="project" value="InterPro"/>
</dbReference>